<name>A0ABQ9HIY5_9NEOP</name>
<organism evidence="10 11">
    <name type="scientific">Dryococelus australis</name>
    <dbReference type="NCBI Taxonomy" id="614101"/>
    <lineage>
        <taxon>Eukaryota</taxon>
        <taxon>Metazoa</taxon>
        <taxon>Ecdysozoa</taxon>
        <taxon>Arthropoda</taxon>
        <taxon>Hexapoda</taxon>
        <taxon>Insecta</taxon>
        <taxon>Pterygota</taxon>
        <taxon>Neoptera</taxon>
        <taxon>Polyneoptera</taxon>
        <taxon>Phasmatodea</taxon>
        <taxon>Verophasmatodea</taxon>
        <taxon>Anareolatae</taxon>
        <taxon>Phasmatidae</taxon>
        <taxon>Eurycanthinae</taxon>
        <taxon>Dryococelus</taxon>
    </lineage>
</organism>
<keyword evidence="8" id="KW-0808">Transferase</keyword>
<gene>
    <name evidence="10" type="ORF">PR048_016151</name>
</gene>
<keyword evidence="4" id="KW-0378">Hydrolase</keyword>
<keyword evidence="3" id="KW-0255">Endonuclease</keyword>
<evidence type="ECO:0000256" key="2">
    <source>
        <dbReference type="ARBA" id="ARBA00022723"/>
    </source>
</evidence>
<dbReference type="InterPro" id="IPR039537">
    <property type="entry name" value="Retrotran_Ty1/copia-like"/>
</dbReference>
<dbReference type="Gene3D" id="3.30.420.10">
    <property type="entry name" value="Ribonuclease H-like superfamily/Ribonuclease H"/>
    <property type="match status" value="1"/>
</dbReference>
<evidence type="ECO:0000256" key="5">
    <source>
        <dbReference type="ARBA" id="ARBA00022842"/>
    </source>
</evidence>
<dbReference type="Proteomes" id="UP001159363">
    <property type="component" value="Chromosome 4"/>
</dbReference>
<keyword evidence="8" id="KW-0548">Nucleotidyltransferase</keyword>
<keyword evidence="11" id="KW-1185">Reference proteome</keyword>
<evidence type="ECO:0000313" key="11">
    <source>
        <dbReference type="Proteomes" id="UP001159363"/>
    </source>
</evidence>
<dbReference type="InterPro" id="IPR036397">
    <property type="entry name" value="RNaseH_sf"/>
</dbReference>
<protein>
    <recommendedName>
        <fullName evidence="12">Polyprotein</fullName>
    </recommendedName>
</protein>
<evidence type="ECO:0000256" key="1">
    <source>
        <dbReference type="ARBA" id="ARBA00022722"/>
    </source>
</evidence>
<reference evidence="10 11" key="1">
    <citation type="submission" date="2023-02" db="EMBL/GenBank/DDBJ databases">
        <title>LHISI_Scaffold_Assembly.</title>
        <authorList>
            <person name="Stuart O.P."/>
            <person name="Cleave R."/>
            <person name="Magrath M.J.L."/>
            <person name="Mikheyev A.S."/>
        </authorList>
    </citation>
    <scope>NUCLEOTIDE SEQUENCE [LARGE SCALE GENOMIC DNA]</scope>
    <source>
        <strain evidence="10">Daus_M_001</strain>
        <tissue evidence="10">Leg muscle</tissue>
    </source>
</reference>
<dbReference type="PANTHER" id="PTHR42648:SF11">
    <property type="entry name" value="TRANSPOSON TY4-P GAG-POL POLYPROTEIN"/>
    <property type="match status" value="1"/>
</dbReference>
<comment type="caution">
    <text evidence="10">The sequence shown here is derived from an EMBL/GenBank/DDBJ whole genome shotgun (WGS) entry which is preliminary data.</text>
</comment>
<evidence type="ECO:0008006" key="12">
    <source>
        <dbReference type="Google" id="ProtNLM"/>
    </source>
</evidence>
<keyword evidence="7" id="KW-0695">RNA-directed DNA polymerase</keyword>
<keyword evidence="5" id="KW-0460">Magnesium</keyword>
<dbReference type="EMBL" id="JARBHB010000005">
    <property type="protein sequence ID" value="KAJ8884294.1"/>
    <property type="molecule type" value="Genomic_DNA"/>
</dbReference>
<evidence type="ECO:0000256" key="4">
    <source>
        <dbReference type="ARBA" id="ARBA00022801"/>
    </source>
</evidence>
<evidence type="ECO:0000256" key="7">
    <source>
        <dbReference type="ARBA" id="ARBA00022918"/>
    </source>
</evidence>
<evidence type="ECO:0000256" key="8">
    <source>
        <dbReference type="ARBA" id="ARBA00022932"/>
    </source>
</evidence>
<evidence type="ECO:0000256" key="9">
    <source>
        <dbReference type="ARBA" id="ARBA00023172"/>
    </source>
</evidence>
<sequence>MEKTRALLFDSGLDKQMWGEALHTSTYLLNRSPSFTVDLTPVELWFGKKPDHSNLKLFGCVAYAKNLKRLKKLDDRSKRLMMIGYSMNGYRHGILKEEKLSYQEM</sequence>
<evidence type="ECO:0000256" key="3">
    <source>
        <dbReference type="ARBA" id="ARBA00022759"/>
    </source>
</evidence>
<keyword evidence="2" id="KW-0479">Metal-binding</keyword>
<keyword evidence="9" id="KW-0233">DNA recombination</keyword>
<evidence type="ECO:0000256" key="6">
    <source>
        <dbReference type="ARBA" id="ARBA00022908"/>
    </source>
</evidence>
<accession>A0ABQ9HIY5</accession>
<keyword evidence="8" id="KW-0239">DNA-directed DNA polymerase</keyword>
<keyword evidence="1" id="KW-0540">Nuclease</keyword>
<dbReference type="PANTHER" id="PTHR42648">
    <property type="entry name" value="TRANSPOSASE, PUTATIVE-RELATED"/>
    <property type="match status" value="1"/>
</dbReference>
<keyword evidence="6" id="KW-0229">DNA integration</keyword>
<evidence type="ECO:0000313" key="10">
    <source>
        <dbReference type="EMBL" id="KAJ8884294.1"/>
    </source>
</evidence>
<proteinExistence type="predicted"/>